<dbReference type="Pfam" id="PF14727">
    <property type="entry name" value="PHTB1_N"/>
    <property type="match status" value="1"/>
</dbReference>
<feature type="domain" description="PTHB1 N-terminal" evidence="2">
    <location>
        <begin position="1"/>
        <end position="359"/>
    </location>
</feature>
<dbReference type="InterPro" id="IPR055362">
    <property type="entry name" value="PTHB1_pf_dom"/>
</dbReference>
<feature type="region of interest" description="Disordered" evidence="1">
    <location>
        <begin position="839"/>
        <end position="951"/>
    </location>
</feature>
<dbReference type="GO" id="GO:0016020">
    <property type="term" value="C:membrane"/>
    <property type="evidence" value="ECO:0007669"/>
    <property type="project" value="TreeGrafter"/>
</dbReference>
<dbReference type="GO" id="GO:0034464">
    <property type="term" value="C:BBSome"/>
    <property type="evidence" value="ECO:0007669"/>
    <property type="project" value="InterPro"/>
</dbReference>
<dbReference type="PANTHER" id="PTHR20991">
    <property type="entry name" value="PARATHYROID HORMONE-RESPONSIVE B1 GENE"/>
    <property type="match status" value="1"/>
</dbReference>
<dbReference type="InterPro" id="IPR055363">
    <property type="entry name" value="PTHB1_hp_dom"/>
</dbReference>
<dbReference type="InterPro" id="IPR026511">
    <property type="entry name" value="PTHB1"/>
</dbReference>
<evidence type="ECO:0000259" key="2">
    <source>
        <dbReference type="Pfam" id="PF14727"/>
    </source>
</evidence>
<dbReference type="InterPro" id="IPR055364">
    <property type="entry name" value="PTHB1_CtH_dom"/>
</dbReference>
<reference evidence="7" key="1">
    <citation type="submission" date="2022-01" db="EMBL/GenBank/DDBJ databases">
        <authorList>
            <person name="Braso-Vives M."/>
        </authorList>
    </citation>
    <scope>NUCLEOTIDE SEQUENCE</scope>
</reference>
<evidence type="ECO:0000259" key="4">
    <source>
        <dbReference type="Pfam" id="PF23337"/>
    </source>
</evidence>
<sequence length="951" mass="104326">MSLFKTRDWWSARCQEETFDQGCLCVANIDNSPNAHDKVLIGSFAGVLRAYLPRPGKGEGFKPEDLLLEVQLNSPILQLEAGRFVSGTEALHLAVLHPRKVAVYGISLVSGAVEHGSHYQLNMMYEHNLQRTACNMAYGPFGGVKGKDFLCIQSMDGTLSIFEQESFAFSRFLPGFLLPGPLKYITRTDSFITVSALRQVESYKYQVLAVATDSNSKEESQKISSGKRVTIDWSLNIGEQAVDVTFVSFPQAPPSILVLGEHSLFCVKETGQLRFMKKLEYNPCAFLPFAATQDGVINTIICTHTNQLLVYGDVTLKWAAQLQHVPVAVKVSTFPELKGVIATLSEDGHLNCSYLGTDPAMFIAPAPESRDINYDQQDEEMEDMKKRIAQASQKGDILPQKKSEDEMTITASVSPSLDPVSKAMNVEMQDENVPSITAELTLKSKMQVENVHMTIRGYGSLGSTQTTFKFSYLDPSSPPVVPVSFYLEGTYPPASLSAEVSASYNIPTGAPRTVQATVSLPLSLVCRPCVPVKNAVCKVTIDTNKPPVNLNEIFPDLSGDYEGSSGYALGFELIGGPIITVLASKTSQKYRVQCDQFDALWLVVKELVDRLTRHHKRRGASDFRCSFVGGLPLQEYFEIIDSHFELRSQTEHLKKVLQQRASQFRSIQRRLLTRFKDKTPAPLQNLDALLEGTFRQILAVGEACEENTRSLRRAGNAVSAATRLMNMLIRLSFGMSDREFAVLEASLTAQVDDDGEIGWEEIVDAAITHLLRTCLAKSSKDSVTNPPALGIAKDTGKLKKHLSLLVDRLSKGGSLAMEGVPGLEVKELESKPVAVKVKTSPRNNVNPEPILEQNMEPGEVPVGSKLGEQKNRKLAPMSPRNGGGGLKPLGESGSLPPLDMKGSLGSLPPLGGKKLNDGLNDLSKNSVPDLDDLPMPPTHKVRNDIQWEEEV</sequence>
<evidence type="ECO:0000259" key="5">
    <source>
        <dbReference type="Pfam" id="PF23338"/>
    </source>
</evidence>
<dbReference type="Pfam" id="PF23337">
    <property type="entry name" value="PTHB1_pf"/>
    <property type="match status" value="1"/>
</dbReference>
<dbReference type="InterPro" id="IPR028074">
    <property type="entry name" value="PHTB1_GAE_dom"/>
</dbReference>
<feature type="domain" description="PTHB1 C-terminal helix bundle" evidence="6">
    <location>
        <begin position="735"/>
        <end position="809"/>
    </location>
</feature>
<feature type="domain" description="PTHB1 GAE" evidence="3">
    <location>
        <begin position="431"/>
        <end position="518"/>
    </location>
</feature>
<feature type="domain" description="PTHB1 platform" evidence="4">
    <location>
        <begin position="521"/>
        <end position="627"/>
    </location>
</feature>
<evidence type="ECO:0000313" key="8">
    <source>
        <dbReference type="Proteomes" id="UP000838412"/>
    </source>
</evidence>
<protein>
    <submittedName>
        <fullName evidence="7">BBS9 protein</fullName>
    </submittedName>
</protein>
<keyword evidence="8" id="KW-1185">Reference proteome</keyword>
<evidence type="ECO:0000256" key="1">
    <source>
        <dbReference type="SAM" id="MobiDB-lite"/>
    </source>
</evidence>
<organism evidence="7 8">
    <name type="scientific">Branchiostoma lanceolatum</name>
    <name type="common">Common lancelet</name>
    <name type="synonym">Amphioxus lanceolatum</name>
    <dbReference type="NCBI Taxonomy" id="7740"/>
    <lineage>
        <taxon>Eukaryota</taxon>
        <taxon>Metazoa</taxon>
        <taxon>Chordata</taxon>
        <taxon>Cephalochordata</taxon>
        <taxon>Leptocardii</taxon>
        <taxon>Amphioxiformes</taxon>
        <taxon>Branchiostomatidae</taxon>
        <taxon>Branchiostoma</taxon>
    </lineage>
</organism>
<dbReference type="EMBL" id="OV696702">
    <property type="protein sequence ID" value="CAH1249686.1"/>
    <property type="molecule type" value="Genomic_DNA"/>
</dbReference>
<feature type="domain" description="PTHB1 hairpin" evidence="5">
    <location>
        <begin position="631"/>
        <end position="732"/>
    </location>
</feature>
<dbReference type="Proteomes" id="UP000838412">
    <property type="component" value="Chromosome 17"/>
</dbReference>
<dbReference type="GO" id="GO:0060271">
    <property type="term" value="P:cilium assembly"/>
    <property type="evidence" value="ECO:0007669"/>
    <property type="project" value="TreeGrafter"/>
</dbReference>
<dbReference type="OrthoDB" id="10262646at2759"/>
<dbReference type="PANTHER" id="PTHR20991:SF0">
    <property type="entry name" value="PROTEIN PTHB1"/>
    <property type="match status" value="1"/>
</dbReference>
<evidence type="ECO:0000259" key="3">
    <source>
        <dbReference type="Pfam" id="PF14728"/>
    </source>
</evidence>
<name>A0A8J9ZA21_BRALA</name>
<gene>
    <name evidence="7" type="primary">BBS9</name>
    <name evidence="7" type="ORF">BLAG_LOCUS10701</name>
</gene>
<dbReference type="Pfam" id="PF14728">
    <property type="entry name" value="PTHB1_GAE"/>
    <property type="match status" value="1"/>
</dbReference>
<evidence type="ECO:0000313" key="7">
    <source>
        <dbReference type="EMBL" id="CAH1249686.1"/>
    </source>
</evidence>
<feature type="compositionally biased region" description="Low complexity" evidence="1">
    <location>
        <begin position="888"/>
        <end position="913"/>
    </location>
</feature>
<dbReference type="InterPro" id="IPR028073">
    <property type="entry name" value="PHTB1_N_dom"/>
</dbReference>
<dbReference type="Pfam" id="PF23338">
    <property type="entry name" value="PTHB1_hp"/>
    <property type="match status" value="1"/>
</dbReference>
<accession>A0A8J9ZA21</accession>
<dbReference type="AlphaFoldDB" id="A0A8J9ZA21"/>
<dbReference type="Pfam" id="PF23339">
    <property type="entry name" value="PTHB1_CtH"/>
    <property type="match status" value="1"/>
</dbReference>
<proteinExistence type="predicted"/>
<evidence type="ECO:0000259" key="6">
    <source>
        <dbReference type="Pfam" id="PF23339"/>
    </source>
</evidence>